<evidence type="ECO:0000313" key="3">
    <source>
        <dbReference type="Proteomes" id="UP000297714"/>
    </source>
</evidence>
<reference evidence="2 3" key="1">
    <citation type="submission" date="2019-04" db="EMBL/GenBank/DDBJ databases">
        <authorList>
            <person name="Poehlein A."/>
            <person name="Bengelsdorf F.R."/>
            <person name="Duerre P."/>
            <person name="Daniel R."/>
        </authorList>
    </citation>
    <scope>NUCLEOTIDE SEQUENCE [LARGE SCALE GENOMIC DNA]</scope>
    <source>
        <strain evidence="2 3">BS-1</strain>
    </source>
</reference>
<keyword evidence="3" id="KW-1185">Reference proteome</keyword>
<dbReference type="PANTHER" id="PTHR47738">
    <property type="entry name" value="PTS SYSTEM FRUCTOSE-LIKE EIIA COMPONENT-RELATED"/>
    <property type="match status" value="1"/>
</dbReference>
<protein>
    <submittedName>
        <fullName evidence="2">Heat-responsive suppressor HrsA</fullName>
    </submittedName>
</protein>
<dbReference type="Pfam" id="PF00359">
    <property type="entry name" value="PTS_EIIA_2"/>
    <property type="match status" value="1"/>
</dbReference>
<dbReference type="Proteomes" id="UP000297714">
    <property type="component" value="Unassembled WGS sequence"/>
</dbReference>
<dbReference type="EMBL" id="SRMQ01000017">
    <property type="protein sequence ID" value="TGJ75459.1"/>
    <property type="molecule type" value="Genomic_DNA"/>
</dbReference>
<dbReference type="SUPFAM" id="SSF55804">
    <property type="entry name" value="Phoshotransferase/anion transport protein"/>
    <property type="match status" value="1"/>
</dbReference>
<feature type="domain" description="PTS EIIA type-2" evidence="1">
    <location>
        <begin position="1"/>
        <end position="147"/>
    </location>
</feature>
<dbReference type="PANTHER" id="PTHR47738:SF3">
    <property type="entry name" value="PHOSPHOTRANSFERASE SYSTEM MANNITOL_FRUCTOSE-SPECIFIC IIA DOMAIN CONTAINING PROTEIN"/>
    <property type="match status" value="1"/>
</dbReference>
<dbReference type="InterPro" id="IPR016152">
    <property type="entry name" value="PTrfase/Anion_transptr"/>
</dbReference>
<evidence type="ECO:0000313" key="2">
    <source>
        <dbReference type="EMBL" id="TGJ75459.1"/>
    </source>
</evidence>
<dbReference type="CDD" id="cd00211">
    <property type="entry name" value="PTS_IIA_fru"/>
    <property type="match status" value="1"/>
</dbReference>
<sequence>MKKRLIVTNSEAESREEIFQTLGSLLIREGYCRDTYIQALKDREREYPTGLDMGEIGVAIPHTDASHVLKSAMAIAVLKKPVSFEVMGGDEGEIVNVSLVVAMAIRDTEAHLNQVQALLKILQDNSILRELISAESPEEVIHIIKGKEEKT</sequence>
<accession>A0A4Z0XVK9</accession>
<comment type="caution">
    <text evidence="2">The sequence shown here is derived from an EMBL/GenBank/DDBJ whole genome shotgun (WGS) entry which is preliminary data.</text>
</comment>
<dbReference type="PROSITE" id="PS51094">
    <property type="entry name" value="PTS_EIIA_TYPE_2"/>
    <property type="match status" value="1"/>
</dbReference>
<organism evidence="2 3">
    <name type="scientific">Caproiciproducens galactitolivorans</name>
    <dbReference type="NCBI Taxonomy" id="642589"/>
    <lineage>
        <taxon>Bacteria</taxon>
        <taxon>Bacillati</taxon>
        <taxon>Bacillota</taxon>
        <taxon>Clostridia</taxon>
        <taxon>Eubacteriales</taxon>
        <taxon>Acutalibacteraceae</taxon>
        <taxon>Caproiciproducens</taxon>
    </lineage>
</organism>
<dbReference type="InterPro" id="IPR002178">
    <property type="entry name" value="PTS_EIIA_type-2_dom"/>
</dbReference>
<dbReference type="AlphaFoldDB" id="A0A4Z0XVK9"/>
<dbReference type="Gene3D" id="3.40.930.10">
    <property type="entry name" value="Mannitol-specific EII, Chain A"/>
    <property type="match status" value="1"/>
</dbReference>
<dbReference type="InterPro" id="IPR051541">
    <property type="entry name" value="PTS_SugarTrans_NitroReg"/>
</dbReference>
<evidence type="ECO:0000259" key="1">
    <source>
        <dbReference type="PROSITE" id="PS51094"/>
    </source>
</evidence>
<proteinExistence type="predicted"/>
<gene>
    <name evidence="2" type="primary">hrsA</name>
    <name evidence="2" type="ORF">CAGA_24080</name>
</gene>
<name>A0A4Z0XVK9_9FIRM</name>